<accession>A0A392R1D5</accession>
<protein>
    <submittedName>
        <fullName evidence="1">Uncharacterized protein</fullName>
    </submittedName>
</protein>
<proteinExistence type="predicted"/>
<feature type="non-terminal residue" evidence="1">
    <location>
        <position position="1"/>
    </location>
</feature>
<comment type="caution">
    <text evidence="1">The sequence shown here is derived from an EMBL/GenBank/DDBJ whole genome shotgun (WGS) entry which is preliminary data.</text>
</comment>
<reference evidence="1 2" key="1">
    <citation type="journal article" date="2018" name="Front. Plant Sci.">
        <title>Red Clover (Trifolium pratense) and Zigzag Clover (T. medium) - A Picture of Genomic Similarities and Differences.</title>
        <authorList>
            <person name="Dluhosova J."/>
            <person name="Istvanek J."/>
            <person name="Nedelnik J."/>
            <person name="Repkova J."/>
        </authorList>
    </citation>
    <scope>NUCLEOTIDE SEQUENCE [LARGE SCALE GENOMIC DNA]</scope>
    <source>
        <strain evidence="2">cv. 10/8</strain>
        <tissue evidence="1">Leaf</tissue>
    </source>
</reference>
<dbReference type="AlphaFoldDB" id="A0A392R1D5"/>
<dbReference type="EMBL" id="LXQA010173839">
    <property type="protein sequence ID" value="MCI29626.1"/>
    <property type="molecule type" value="Genomic_DNA"/>
</dbReference>
<dbReference type="Proteomes" id="UP000265520">
    <property type="component" value="Unassembled WGS sequence"/>
</dbReference>
<sequence>HDVMYLAGGDYGGGSGLGLSEKTEEF</sequence>
<organism evidence="1 2">
    <name type="scientific">Trifolium medium</name>
    <dbReference type="NCBI Taxonomy" id="97028"/>
    <lineage>
        <taxon>Eukaryota</taxon>
        <taxon>Viridiplantae</taxon>
        <taxon>Streptophyta</taxon>
        <taxon>Embryophyta</taxon>
        <taxon>Tracheophyta</taxon>
        <taxon>Spermatophyta</taxon>
        <taxon>Magnoliopsida</taxon>
        <taxon>eudicotyledons</taxon>
        <taxon>Gunneridae</taxon>
        <taxon>Pentapetalae</taxon>
        <taxon>rosids</taxon>
        <taxon>fabids</taxon>
        <taxon>Fabales</taxon>
        <taxon>Fabaceae</taxon>
        <taxon>Papilionoideae</taxon>
        <taxon>50 kb inversion clade</taxon>
        <taxon>NPAAA clade</taxon>
        <taxon>Hologalegina</taxon>
        <taxon>IRL clade</taxon>
        <taxon>Trifolieae</taxon>
        <taxon>Trifolium</taxon>
    </lineage>
</organism>
<keyword evidence="2" id="KW-1185">Reference proteome</keyword>
<evidence type="ECO:0000313" key="1">
    <source>
        <dbReference type="EMBL" id="MCI29626.1"/>
    </source>
</evidence>
<evidence type="ECO:0000313" key="2">
    <source>
        <dbReference type="Proteomes" id="UP000265520"/>
    </source>
</evidence>
<name>A0A392R1D5_9FABA</name>